<evidence type="ECO:0000313" key="1">
    <source>
        <dbReference type="EMBL" id="CAF3930183.1"/>
    </source>
</evidence>
<name>A0A819J9H0_9BILA</name>
<dbReference type="EMBL" id="CAJOAX010004986">
    <property type="protein sequence ID" value="CAF3930183.1"/>
    <property type="molecule type" value="Genomic_DNA"/>
</dbReference>
<evidence type="ECO:0000313" key="2">
    <source>
        <dbReference type="Proteomes" id="UP000663823"/>
    </source>
</evidence>
<gene>
    <name evidence="1" type="ORF">OTI717_LOCUS25302</name>
</gene>
<sequence length="69" mass="7817">MHVVQLLYMSVYRRVSSTFSFITSSTSITSTVSLSTSTIVEITLSSPRHLILYQTHEISPNRVLQSDRL</sequence>
<dbReference type="Proteomes" id="UP000663823">
    <property type="component" value="Unassembled WGS sequence"/>
</dbReference>
<comment type="caution">
    <text evidence="1">The sequence shown here is derived from an EMBL/GenBank/DDBJ whole genome shotgun (WGS) entry which is preliminary data.</text>
</comment>
<organism evidence="1 2">
    <name type="scientific">Rotaria sordida</name>
    <dbReference type="NCBI Taxonomy" id="392033"/>
    <lineage>
        <taxon>Eukaryota</taxon>
        <taxon>Metazoa</taxon>
        <taxon>Spiralia</taxon>
        <taxon>Gnathifera</taxon>
        <taxon>Rotifera</taxon>
        <taxon>Eurotatoria</taxon>
        <taxon>Bdelloidea</taxon>
        <taxon>Philodinida</taxon>
        <taxon>Philodinidae</taxon>
        <taxon>Rotaria</taxon>
    </lineage>
</organism>
<proteinExistence type="predicted"/>
<protein>
    <submittedName>
        <fullName evidence="1">Uncharacterized protein</fullName>
    </submittedName>
</protein>
<dbReference type="AlphaFoldDB" id="A0A819J9H0"/>
<accession>A0A819J9H0</accession>
<reference evidence="1" key="1">
    <citation type="submission" date="2021-02" db="EMBL/GenBank/DDBJ databases">
        <authorList>
            <person name="Nowell W R."/>
        </authorList>
    </citation>
    <scope>NUCLEOTIDE SEQUENCE</scope>
</reference>